<dbReference type="EMBL" id="LT635756">
    <property type="protein sequence ID" value="SGZ47792.1"/>
    <property type="molecule type" value="Genomic_DNA"/>
</dbReference>
<proteinExistence type="predicted"/>
<name>A0A1L0BAY1_9ASCO</name>
<dbReference type="Gene3D" id="1.20.1270.60">
    <property type="entry name" value="Arfaptin homology (AH) domain/BAR domain"/>
    <property type="match status" value="1"/>
</dbReference>
<dbReference type="SUPFAM" id="SSF103657">
    <property type="entry name" value="BAR/IMD domain-like"/>
    <property type="match status" value="1"/>
</dbReference>
<dbReference type="InterPro" id="IPR027267">
    <property type="entry name" value="AH/BAR_dom_sf"/>
</dbReference>
<dbReference type="STRING" id="45354.A0A1L0BAY1"/>
<evidence type="ECO:0000313" key="2">
    <source>
        <dbReference type="EMBL" id="SGZ58237.1"/>
    </source>
</evidence>
<dbReference type="AlphaFoldDB" id="A0A1L0BAY1"/>
<gene>
    <name evidence="2" type="ORF">SAMEA4029009_CIC11G00000005210</name>
    <name evidence="1" type="ORF">SAMEA4029010_CIC11G00000003860</name>
</gene>
<dbReference type="InterPro" id="IPR018859">
    <property type="entry name" value="BAR_dom-cont"/>
</dbReference>
<dbReference type="Proteomes" id="UP000182259">
    <property type="component" value="Chromosome VI"/>
</dbReference>
<dbReference type="Pfam" id="PF10455">
    <property type="entry name" value="BAR_2"/>
    <property type="match status" value="1"/>
</dbReference>
<evidence type="ECO:0000313" key="3">
    <source>
        <dbReference type="Proteomes" id="UP000182259"/>
    </source>
</evidence>
<keyword evidence="4" id="KW-1185">Reference proteome</keyword>
<protein>
    <submittedName>
        <fullName evidence="1">CIC11C00000003860</fullName>
    </submittedName>
    <submittedName>
        <fullName evidence="2">CIC11C00000005210</fullName>
    </submittedName>
</protein>
<organism evidence="1 4">
    <name type="scientific">Sungouiella intermedia</name>
    <dbReference type="NCBI Taxonomy" id="45354"/>
    <lineage>
        <taxon>Eukaryota</taxon>
        <taxon>Fungi</taxon>
        <taxon>Dikarya</taxon>
        <taxon>Ascomycota</taxon>
        <taxon>Saccharomycotina</taxon>
        <taxon>Pichiomycetes</taxon>
        <taxon>Metschnikowiaceae</taxon>
        <taxon>Sungouiella</taxon>
    </lineage>
</organism>
<reference evidence="3 4" key="1">
    <citation type="submission" date="2016-10" db="EMBL/GenBank/DDBJ databases">
        <authorList>
            <person name="de Groot N.N."/>
        </authorList>
    </citation>
    <scope>NUCLEOTIDE SEQUENCE [LARGE SCALE GENOMIC DNA]</scope>
    <source>
        <strain evidence="1 4">CBS 141442</strain>
        <strain evidence="2 3">PYCC 4715</strain>
    </source>
</reference>
<evidence type="ECO:0000313" key="1">
    <source>
        <dbReference type="EMBL" id="SGZ47792.1"/>
    </source>
</evidence>
<dbReference type="OrthoDB" id="5549748at2759"/>
<dbReference type="EMBL" id="LT635769">
    <property type="protein sequence ID" value="SGZ58237.1"/>
    <property type="molecule type" value="Genomic_DNA"/>
</dbReference>
<evidence type="ECO:0000313" key="4">
    <source>
        <dbReference type="Proteomes" id="UP000182334"/>
    </source>
</evidence>
<sequence length="346" mass="38653">MSFKFPSFTLLSLQESLPKVDLESIQKSFQTLGKAVSQYSEHLKESLQPLTAKTQTLILSQLQQVQQLASANSHIEVSELPEEYLTLEANCDLLLNLFTELIHTTNDTYGTISYDYPPGNSAINKIKDANMGLMLANKFNQLKNVSTPQEMEKVLLGGSEEKKSEDDTVSAEVITAELPKTLFGHFAAVASRSADDFAKSSDPLSFALLQISSAYTEIATARLDQDKKIMTSLNHELVAILNEKFIKVNELRKRVYLARSDFDVARSKSSEDEEEENEELIAKEDELVSATEIAVEEMRKLLKPSQNVDLLKVLVTAQKEYFEAGAKKLAGLLTTLDKIEFKDDDE</sequence>
<dbReference type="Proteomes" id="UP000182334">
    <property type="component" value="Chromosome I"/>
</dbReference>
<accession>A0A1L0BAY1</accession>